<organism evidence="1 2">
    <name type="scientific">Cirrhinus molitorella</name>
    <name type="common">mud carp</name>
    <dbReference type="NCBI Taxonomy" id="172907"/>
    <lineage>
        <taxon>Eukaryota</taxon>
        <taxon>Metazoa</taxon>
        <taxon>Chordata</taxon>
        <taxon>Craniata</taxon>
        <taxon>Vertebrata</taxon>
        <taxon>Euteleostomi</taxon>
        <taxon>Actinopterygii</taxon>
        <taxon>Neopterygii</taxon>
        <taxon>Teleostei</taxon>
        <taxon>Ostariophysi</taxon>
        <taxon>Cypriniformes</taxon>
        <taxon>Cyprinidae</taxon>
        <taxon>Labeoninae</taxon>
        <taxon>Labeonini</taxon>
        <taxon>Cirrhinus</taxon>
    </lineage>
</organism>
<dbReference type="EMBL" id="JAYMGO010000007">
    <property type="protein sequence ID" value="KAL1271137.1"/>
    <property type="molecule type" value="Genomic_DNA"/>
</dbReference>
<comment type="caution">
    <text evidence="1">The sequence shown here is derived from an EMBL/GenBank/DDBJ whole genome shotgun (WGS) entry which is preliminary data.</text>
</comment>
<reference evidence="1 2" key="1">
    <citation type="submission" date="2023-09" db="EMBL/GenBank/DDBJ databases">
        <authorList>
            <person name="Wang M."/>
        </authorList>
    </citation>
    <scope>NUCLEOTIDE SEQUENCE [LARGE SCALE GENOMIC DNA]</scope>
    <source>
        <strain evidence="1">GT-2023</strain>
        <tissue evidence="1">Liver</tissue>
    </source>
</reference>
<proteinExistence type="predicted"/>
<keyword evidence="2" id="KW-1185">Reference proteome</keyword>
<sequence length="157" mass="17633">MTDRFLAIDDYKSKECRLGAVGIPHVLSSPKNVPWPSPTHLNIPGLVRFFVQLGSWALGRAVCCRYPDGDVLVLDELEESDWEPGHRSGRREQVIQVLVGLLVAYSQRGAGLMMEMIAYSLITATGRGERPRRLERDHKVSLAELKQFETLWSSTSP</sequence>
<evidence type="ECO:0000313" key="2">
    <source>
        <dbReference type="Proteomes" id="UP001558613"/>
    </source>
</evidence>
<name>A0ABR3N2U1_9TELE</name>
<protein>
    <submittedName>
        <fullName evidence="1">Uncharacterized protein</fullName>
    </submittedName>
</protein>
<accession>A0ABR3N2U1</accession>
<gene>
    <name evidence="1" type="ORF">QQF64_030153</name>
</gene>
<dbReference type="Proteomes" id="UP001558613">
    <property type="component" value="Unassembled WGS sequence"/>
</dbReference>
<evidence type="ECO:0000313" key="1">
    <source>
        <dbReference type="EMBL" id="KAL1271137.1"/>
    </source>
</evidence>